<evidence type="ECO:0000313" key="2">
    <source>
        <dbReference type="Proteomes" id="UP001155240"/>
    </source>
</evidence>
<protein>
    <submittedName>
        <fullName evidence="1">Uncharacterized protein</fullName>
    </submittedName>
</protein>
<dbReference type="RefSeq" id="WP_251947347.1">
    <property type="nucleotide sequence ID" value="NZ_JAMRYM010000089.1"/>
</dbReference>
<proteinExistence type="predicted"/>
<comment type="caution">
    <text evidence="1">The sequence shown here is derived from an EMBL/GenBank/DDBJ whole genome shotgun (WGS) entry which is preliminary data.</text>
</comment>
<name>A0A9X2DZJ4_9MICO</name>
<dbReference type="EMBL" id="JAMRYM010000089">
    <property type="protein sequence ID" value="MCM6763867.1"/>
    <property type="molecule type" value="Genomic_DNA"/>
</dbReference>
<dbReference type="AlphaFoldDB" id="A0A9X2DZJ4"/>
<evidence type="ECO:0000313" key="1">
    <source>
        <dbReference type="EMBL" id="MCM6763867.1"/>
    </source>
</evidence>
<keyword evidence="2" id="KW-1185">Reference proteome</keyword>
<organism evidence="1 2">
    <name type="scientific">Rathayibacter rubneri</name>
    <dbReference type="NCBI Taxonomy" id="2950106"/>
    <lineage>
        <taxon>Bacteria</taxon>
        <taxon>Bacillati</taxon>
        <taxon>Actinomycetota</taxon>
        <taxon>Actinomycetes</taxon>
        <taxon>Micrococcales</taxon>
        <taxon>Microbacteriaceae</taxon>
        <taxon>Rathayibacter</taxon>
    </lineage>
</organism>
<sequence>MSIRRTEQTGSIRPRTVSLIAGGLAPAQPLRLQFERRPDGGTWNDQISSVTVY</sequence>
<dbReference type="Proteomes" id="UP001155240">
    <property type="component" value="Unassembled WGS sequence"/>
</dbReference>
<reference evidence="1" key="1">
    <citation type="submission" date="2022-06" db="EMBL/GenBank/DDBJ databases">
        <title>Whole genome shotgun sequencing (WGS) of Rathayibacter sp. ZW T2_19, isolated from stored onions (Allium cepa).</title>
        <authorList>
            <person name="Stoll D.A."/>
            <person name="Huch M."/>
        </authorList>
    </citation>
    <scope>NUCLEOTIDE SEQUENCE</scope>
    <source>
        <strain evidence="1">ZW T2_19</strain>
    </source>
</reference>
<gene>
    <name evidence="1" type="ORF">NB037_15730</name>
</gene>
<accession>A0A9X2DZJ4</accession>